<dbReference type="PROSITE" id="PS50217">
    <property type="entry name" value="BZIP"/>
    <property type="match status" value="1"/>
</dbReference>
<feature type="compositionally biased region" description="Polar residues" evidence="1">
    <location>
        <begin position="194"/>
        <end position="203"/>
    </location>
</feature>
<name>A0A2G5B8U2_COERN</name>
<dbReference type="OrthoDB" id="5575711at2759"/>
<evidence type="ECO:0000313" key="3">
    <source>
        <dbReference type="EMBL" id="PIA15147.1"/>
    </source>
</evidence>
<keyword evidence="4" id="KW-1185">Reference proteome</keyword>
<feature type="compositionally biased region" description="Acidic residues" evidence="1">
    <location>
        <begin position="390"/>
        <end position="402"/>
    </location>
</feature>
<gene>
    <name evidence="3" type="ORF">COEREDRAFT_93376</name>
</gene>
<evidence type="ECO:0000256" key="1">
    <source>
        <dbReference type="SAM" id="MobiDB-lite"/>
    </source>
</evidence>
<feature type="region of interest" description="Disordered" evidence="1">
    <location>
        <begin position="287"/>
        <end position="351"/>
    </location>
</feature>
<accession>A0A2G5B8U2</accession>
<feature type="domain" description="BZIP" evidence="2">
    <location>
        <begin position="411"/>
        <end position="463"/>
    </location>
</feature>
<proteinExistence type="predicted"/>
<organism evidence="3 4">
    <name type="scientific">Coemansia reversa (strain ATCC 12441 / NRRL 1564)</name>
    <dbReference type="NCBI Taxonomy" id="763665"/>
    <lineage>
        <taxon>Eukaryota</taxon>
        <taxon>Fungi</taxon>
        <taxon>Fungi incertae sedis</taxon>
        <taxon>Zoopagomycota</taxon>
        <taxon>Kickxellomycotina</taxon>
        <taxon>Kickxellomycetes</taxon>
        <taxon>Kickxellales</taxon>
        <taxon>Kickxellaceae</taxon>
        <taxon>Coemansia</taxon>
    </lineage>
</organism>
<feature type="region of interest" description="Disordered" evidence="1">
    <location>
        <begin position="468"/>
        <end position="488"/>
    </location>
</feature>
<dbReference type="CDD" id="cd14686">
    <property type="entry name" value="bZIP"/>
    <property type="match status" value="1"/>
</dbReference>
<sequence>MSDGGARRDGQLPSIRSLTGGNPSKAAAPQQPRESQQQQTQPPMHENPHYPPYSQNYSHQPRHNDHAYHSTAYSPAQSKHQSPPYSQNRQQPGPGPGPASSSYERRLHNRLPPAREYPSTYSSHQHTYQRSHQPEGYAYHVSEPTHAKSTDSASHRQDSEHYRTAYGGEPTHYEGSHSMPASRDHYRQPLPQPHQRSQYQSEHPSLVGAREGTLDAAGMARSHSHYHTQYQPHYAHYSQPAAPHASLPHHQASHRREQEQDRRLLHTSAAIHSPEYQYNVPPLHYASYGAPSSQRATTSSDSAYPKNRGHQHQPPQPSSVAMHSSHQSRQHSITGSPHHVTAHSMAGSSSGVIRAPVPAMSEAQLLSTIHRTSSMIQTQADTASVPPLDNDNDDDDDDDDKSDDLGNVGVDEALLKRRKRNAQSAARLRERRKNREQELTGSCTKLESKISRLESELNEEKRRAIAEMRGGKSSARFPQESHDPGLLVSTNKHGELYAVGIKRSHPEDMDVEGELHIGNRSTNDVSMEGSSKKVRPLRELDQVRLDDLKMKIENLGALNQQVCVNLGVLRQEIQRIAEAIVSQKK</sequence>
<evidence type="ECO:0000259" key="2">
    <source>
        <dbReference type="PROSITE" id="PS50217"/>
    </source>
</evidence>
<dbReference type="Pfam" id="PF07716">
    <property type="entry name" value="bZIP_2"/>
    <property type="match status" value="1"/>
</dbReference>
<feature type="compositionally biased region" description="Polar residues" evidence="1">
    <location>
        <begin position="318"/>
        <end position="335"/>
    </location>
</feature>
<feature type="region of interest" description="Disordered" evidence="1">
    <location>
        <begin position="1"/>
        <end position="205"/>
    </location>
</feature>
<feature type="compositionally biased region" description="Basic and acidic residues" evidence="1">
    <location>
        <begin position="143"/>
        <end position="163"/>
    </location>
</feature>
<feature type="region of interest" description="Disordered" evidence="1">
    <location>
        <begin position="376"/>
        <end position="443"/>
    </location>
</feature>
<dbReference type="GO" id="GO:0003700">
    <property type="term" value="F:DNA-binding transcription factor activity"/>
    <property type="evidence" value="ECO:0007669"/>
    <property type="project" value="InterPro"/>
</dbReference>
<dbReference type="InterPro" id="IPR004827">
    <property type="entry name" value="bZIP"/>
</dbReference>
<protein>
    <recommendedName>
        <fullName evidence="2">BZIP domain-containing protein</fullName>
    </recommendedName>
</protein>
<feature type="compositionally biased region" description="Polar residues" evidence="1">
    <location>
        <begin position="71"/>
        <end position="91"/>
    </location>
</feature>
<feature type="compositionally biased region" description="Basic and acidic residues" evidence="1">
    <location>
        <begin position="1"/>
        <end position="10"/>
    </location>
</feature>
<feature type="compositionally biased region" description="Low complexity" evidence="1">
    <location>
        <begin position="29"/>
        <end position="43"/>
    </location>
</feature>
<feature type="compositionally biased region" description="Polar residues" evidence="1">
    <location>
        <begin position="290"/>
        <end position="302"/>
    </location>
</feature>
<evidence type="ECO:0000313" key="4">
    <source>
        <dbReference type="Proteomes" id="UP000242474"/>
    </source>
</evidence>
<dbReference type="PROSITE" id="PS00036">
    <property type="entry name" value="BZIP_BASIC"/>
    <property type="match status" value="1"/>
</dbReference>
<dbReference type="Proteomes" id="UP000242474">
    <property type="component" value="Unassembled WGS sequence"/>
</dbReference>
<feature type="compositionally biased region" description="Polar residues" evidence="1">
    <location>
        <begin position="119"/>
        <end position="131"/>
    </location>
</feature>
<dbReference type="AlphaFoldDB" id="A0A2G5B8U2"/>
<feature type="region of interest" description="Disordered" evidence="1">
    <location>
        <begin position="239"/>
        <end position="262"/>
    </location>
</feature>
<dbReference type="EMBL" id="KZ303509">
    <property type="protein sequence ID" value="PIA15147.1"/>
    <property type="molecule type" value="Genomic_DNA"/>
</dbReference>
<reference evidence="3 4" key="1">
    <citation type="journal article" date="2015" name="Genome Biol. Evol.">
        <title>Phylogenomic analyses indicate that early fungi evolved digesting cell walls of algal ancestors of land plants.</title>
        <authorList>
            <person name="Chang Y."/>
            <person name="Wang S."/>
            <person name="Sekimoto S."/>
            <person name="Aerts A.L."/>
            <person name="Choi C."/>
            <person name="Clum A."/>
            <person name="LaButti K.M."/>
            <person name="Lindquist E.A."/>
            <person name="Yee Ngan C."/>
            <person name="Ohm R.A."/>
            <person name="Salamov A.A."/>
            <person name="Grigoriev I.V."/>
            <person name="Spatafora J.W."/>
            <person name="Berbee M.L."/>
        </authorList>
    </citation>
    <scope>NUCLEOTIDE SEQUENCE [LARGE SCALE GENOMIC DNA]</scope>
    <source>
        <strain evidence="3 4">NRRL 1564</strain>
    </source>
</reference>